<evidence type="ECO:0000256" key="2">
    <source>
        <dbReference type="ARBA" id="ARBA00022741"/>
    </source>
</evidence>
<dbReference type="InterPro" id="IPR007371">
    <property type="entry name" value="TPK_catalytic"/>
</dbReference>
<evidence type="ECO:0000256" key="5">
    <source>
        <dbReference type="NCBIfam" id="TIGR01378"/>
    </source>
</evidence>
<dbReference type="Gene3D" id="3.40.50.10240">
    <property type="entry name" value="Thiamin pyrophosphokinase, catalytic domain"/>
    <property type="match status" value="1"/>
</dbReference>
<dbReference type="InterPro" id="IPR006282">
    <property type="entry name" value="Thi_PPkinase"/>
</dbReference>
<dbReference type="GO" id="GO:0006772">
    <property type="term" value="P:thiamine metabolic process"/>
    <property type="evidence" value="ECO:0007669"/>
    <property type="project" value="UniProtKB-UniRule"/>
</dbReference>
<dbReference type="PANTHER" id="PTHR41299">
    <property type="entry name" value="THIAMINE PYROPHOSPHOKINASE"/>
    <property type="match status" value="1"/>
</dbReference>
<evidence type="ECO:0000256" key="1">
    <source>
        <dbReference type="ARBA" id="ARBA00022679"/>
    </source>
</evidence>
<feature type="domain" description="Thiamin pyrophosphokinase-like substrate-binding" evidence="7">
    <location>
        <begin position="141"/>
        <end position="209"/>
    </location>
</feature>
<dbReference type="SUPFAM" id="SSF63999">
    <property type="entry name" value="Thiamin pyrophosphokinase, catalytic domain"/>
    <property type="match status" value="1"/>
</dbReference>
<dbReference type="Proteomes" id="UP000005580">
    <property type="component" value="Unassembled WGS sequence"/>
</dbReference>
<dbReference type="EMBL" id="AEPE02000004">
    <property type="protein sequence ID" value="EFZ37176.1"/>
    <property type="molecule type" value="Genomic_DNA"/>
</dbReference>
<dbReference type="STRING" id="28134.SAMN05444288_1638"/>
<protein>
    <recommendedName>
        <fullName evidence="5">Thiamine diphosphokinase</fullName>
        <ecNumber evidence="5">2.7.6.2</ecNumber>
    </recommendedName>
</protein>
<dbReference type="CDD" id="cd07995">
    <property type="entry name" value="TPK"/>
    <property type="match status" value="1"/>
</dbReference>
<dbReference type="InterPro" id="IPR049442">
    <property type="entry name" value="Thi_PPkinase-like_C"/>
</dbReference>
<dbReference type="eggNOG" id="COG1564">
    <property type="taxonomic scope" value="Bacteria"/>
</dbReference>
<dbReference type="AlphaFoldDB" id="E7RPY3"/>
<dbReference type="InterPro" id="IPR053149">
    <property type="entry name" value="TPK"/>
</dbReference>
<keyword evidence="4" id="KW-0067">ATP-binding</keyword>
<dbReference type="PANTHER" id="PTHR41299:SF1">
    <property type="entry name" value="THIAMINE PYROPHOSPHOKINASE"/>
    <property type="match status" value="1"/>
</dbReference>
<evidence type="ECO:0000259" key="7">
    <source>
        <dbReference type="Pfam" id="PF21275"/>
    </source>
</evidence>
<evidence type="ECO:0000313" key="8">
    <source>
        <dbReference type="EMBL" id="EFZ37176.1"/>
    </source>
</evidence>
<keyword evidence="3" id="KW-0418">Kinase</keyword>
<accession>E7RPY3</accession>
<evidence type="ECO:0000259" key="6">
    <source>
        <dbReference type="Pfam" id="PF04263"/>
    </source>
</evidence>
<name>E7RPY3_9BACT</name>
<gene>
    <name evidence="8" type="ORF">HMPREF0663_11234</name>
</gene>
<reference evidence="8" key="1">
    <citation type="submission" date="2011-01" db="EMBL/GenBank/DDBJ databases">
        <authorList>
            <person name="Muzny D."/>
            <person name="Qin X."/>
            <person name="Buhay C."/>
            <person name="Dugan-Rocha S."/>
            <person name="Ding Y."/>
            <person name="Chen G."/>
            <person name="Hawes A."/>
            <person name="Holder M."/>
            <person name="Jhangiani S."/>
            <person name="Johnson A."/>
            <person name="Khan Z."/>
            <person name="Li Z."/>
            <person name="Liu W."/>
            <person name="Liu X."/>
            <person name="Perez L."/>
            <person name="Shen H."/>
            <person name="Wang Q."/>
            <person name="Watt J."/>
            <person name="Xi L."/>
            <person name="Xin Y."/>
            <person name="Zhou J."/>
            <person name="Deng J."/>
            <person name="Jiang H."/>
            <person name="Liu Y."/>
            <person name="Qu J."/>
            <person name="Song X.-Z."/>
            <person name="Zhang L."/>
            <person name="Villasana D."/>
            <person name="Johnson A."/>
            <person name="Liu J."/>
            <person name="Liyanage D."/>
            <person name="Lorensuhewa L."/>
            <person name="Robinson T."/>
            <person name="Song A."/>
            <person name="Song B.-B."/>
            <person name="Dinh H."/>
            <person name="Thornton R."/>
            <person name="Coyle M."/>
            <person name="Francisco L."/>
            <person name="Jackson L."/>
            <person name="Javaid M."/>
            <person name="Korchina V."/>
            <person name="Kovar C."/>
            <person name="Mata R."/>
            <person name="Mathew T."/>
            <person name="Ngo R."/>
            <person name="Nguyen L."/>
            <person name="Nguyen N."/>
            <person name="Okwuonu G."/>
            <person name="Ongeri F."/>
            <person name="Pham C."/>
            <person name="Simmons D."/>
            <person name="Wilczek-Boney K."/>
            <person name="Hale W."/>
            <person name="Jakkamsetti A."/>
            <person name="Pham P."/>
            <person name="Ruth R."/>
            <person name="San Lucas F."/>
            <person name="Warren J."/>
            <person name="Zhang J."/>
            <person name="Zhao Z."/>
            <person name="Zhou C."/>
            <person name="Zhu D."/>
            <person name="Lee S."/>
            <person name="Bess C."/>
            <person name="Blankenburg K."/>
            <person name="Forbes L."/>
            <person name="Fu Q."/>
            <person name="Gubbala S."/>
            <person name="Hirani K."/>
            <person name="Jayaseelan J.C."/>
            <person name="Lara F."/>
            <person name="Munidasa M."/>
            <person name="Palculict T."/>
            <person name="Patil S."/>
            <person name="Pu L.-L."/>
            <person name="Saada N."/>
            <person name="Tang L."/>
            <person name="Weissenberger G."/>
            <person name="Zhu Y."/>
            <person name="Hemphill L."/>
            <person name="Shang Y."/>
            <person name="Youmans B."/>
            <person name="Ayvaz T."/>
            <person name="Ross M."/>
            <person name="Santibanez J."/>
            <person name="Aqrawi P."/>
            <person name="Gross S."/>
            <person name="Joshi V."/>
            <person name="Fowler G."/>
            <person name="Nazareth L."/>
            <person name="Reid J."/>
            <person name="Worley K."/>
            <person name="Petrosino J."/>
            <person name="Highlander S."/>
            <person name="Gibbs R."/>
        </authorList>
    </citation>
    <scope>NUCLEOTIDE SEQUENCE [LARGE SCALE GENOMIC DNA]</scope>
    <source>
        <strain evidence="8">ATCC 33269</strain>
    </source>
</reference>
<dbReference type="Pfam" id="PF04263">
    <property type="entry name" value="TPK_catalytic"/>
    <property type="match status" value="1"/>
</dbReference>
<dbReference type="HOGENOM" id="CLU_044237_2_0_10"/>
<dbReference type="GO" id="GO:0005524">
    <property type="term" value="F:ATP binding"/>
    <property type="evidence" value="ECO:0007669"/>
    <property type="project" value="UniProtKB-KW"/>
</dbReference>
<dbReference type="GO" id="GO:0009229">
    <property type="term" value="P:thiamine diphosphate biosynthetic process"/>
    <property type="evidence" value="ECO:0007669"/>
    <property type="project" value="InterPro"/>
</dbReference>
<evidence type="ECO:0000313" key="9">
    <source>
        <dbReference type="Proteomes" id="UP000005580"/>
    </source>
</evidence>
<keyword evidence="9" id="KW-1185">Reference proteome</keyword>
<dbReference type="EC" id="2.7.6.2" evidence="5"/>
<feature type="domain" description="Thiamin pyrophosphokinase catalytic" evidence="6">
    <location>
        <begin position="30"/>
        <end position="129"/>
    </location>
</feature>
<sequence length="216" mass="23989">MNYPLLTPDASFDTVILGNGYFPKHALALQLLAHTPYICCCDGAATHAIEQGYMPHAIVGDGDSLPQELKIKYRDILHIVSEQSDNDLTKATRHCSALGMRRILYLGVTGKREDHTLANVSLMVHYHRDMGIVPLLLTDYGYFVTAEGSHTFGSFCRQQVSIFNFGCTQMAGSGLKWAPVTPESWWEGTLNEAVGDSFTLRGNGLYMVFRTLEPKK</sequence>
<dbReference type="NCBIfam" id="TIGR01378">
    <property type="entry name" value="thi_PPkinase"/>
    <property type="match status" value="1"/>
</dbReference>
<proteinExistence type="predicted"/>
<dbReference type="GO" id="GO:0004788">
    <property type="term" value="F:thiamine diphosphokinase activity"/>
    <property type="evidence" value="ECO:0007669"/>
    <property type="project" value="UniProtKB-UniRule"/>
</dbReference>
<comment type="caution">
    <text evidence="8">The sequence shown here is derived from an EMBL/GenBank/DDBJ whole genome shotgun (WGS) entry which is preliminary data.</text>
</comment>
<evidence type="ECO:0000256" key="3">
    <source>
        <dbReference type="ARBA" id="ARBA00022777"/>
    </source>
</evidence>
<dbReference type="InterPro" id="IPR036759">
    <property type="entry name" value="TPK_catalytic_sf"/>
</dbReference>
<keyword evidence="2" id="KW-0547">Nucleotide-binding</keyword>
<dbReference type="GO" id="GO:0016301">
    <property type="term" value="F:kinase activity"/>
    <property type="evidence" value="ECO:0007669"/>
    <property type="project" value="UniProtKB-KW"/>
</dbReference>
<evidence type="ECO:0000256" key="4">
    <source>
        <dbReference type="ARBA" id="ARBA00022840"/>
    </source>
</evidence>
<dbReference type="RefSeq" id="WP_004368510.1">
    <property type="nucleotide sequence ID" value="NZ_GL833118.1"/>
</dbReference>
<dbReference type="Pfam" id="PF21275">
    <property type="entry name" value="Thi_PPkinase_C"/>
    <property type="match status" value="1"/>
</dbReference>
<keyword evidence="1 8" id="KW-0808">Transferase</keyword>
<organism evidence="8 9">
    <name type="scientific">Hoylesella oralis ATCC 33269</name>
    <dbReference type="NCBI Taxonomy" id="873533"/>
    <lineage>
        <taxon>Bacteria</taxon>
        <taxon>Pseudomonadati</taxon>
        <taxon>Bacteroidota</taxon>
        <taxon>Bacteroidia</taxon>
        <taxon>Bacteroidales</taxon>
        <taxon>Prevotellaceae</taxon>
        <taxon>Hoylesella</taxon>
    </lineage>
</organism>